<dbReference type="PANTHER" id="PTHR43847:SF1">
    <property type="entry name" value="BLL3993 PROTEIN"/>
    <property type="match status" value="1"/>
</dbReference>
<feature type="transmembrane region" description="Helical" evidence="5">
    <location>
        <begin position="80"/>
        <end position="101"/>
    </location>
</feature>
<comment type="subcellular location">
    <subcellularLocation>
        <location evidence="1">Membrane</location>
        <topology evidence="1">Multi-pass membrane protein</topology>
    </subcellularLocation>
</comment>
<dbReference type="PANTHER" id="PTHR43847">
    <property type="entry name" value="BLL3993 PROTEIN"/>
    <property type="match status" value="1"/>
</dbReference>
<dbReference type="Pfam" id="PF04140">
    <property type="entry name" value="ICMT"/>
    <property type="match status" value="1"/>
</dbReference>
<name>A0A381Y1G3_9ZZZZ</name>
<organism evidence="6">
    <name type="scientific">marine metagenome</name>
    <dbReference type="NCBI Taxonomy" id="408172"/>
    <lineage>
        <taxon>unclassified sequences</taxon>
        <taxon>metagenomes</taxon>
        <taxon>ecological metagenomes</taxon>
    </lineage>
</organism>
<sequence length="198" mass="21930">VEDSAPHIFRAMLGLLLALNLGISGYHRGRARSEETIPRSAETQSVRLARVAFALPGMLLVLAYIFYPPLVAWSSLPVPLWSRWFGVLVGLVAAPLNIWVLSSLGKNVSETVLTKTNHELVTGGPYRWVRHPLYTFNFIMLGGLSLVAANWLMAVLVVGGVVLFSVIIIPLEEVELAKKFGGRYRDYQTRTGCLLPRM</sequence>
<dbReference type="GO" id="GO:0016020">
    <property type="term" value="C:membrane"/>
    <property type="evidence" value="ECO:0007669"/>
    <property type="project" value="UniProtKB-SubCell"/>
</dbReference>
<dbReference type="Gene3D" id="1.20.120.1630">
    <property type="match status" value="1"/>
</dbReference>
<protein>
    <recommendedName>
        <fullName evidence="7">Steroid 5-alpha reductase C-terminal domain-containing protein</fullName>
    </recommendedName>
</protein>
<keyword evidence="2 5" id="KW-0812">Transmembrane</keyword>
<feature type="transmembrane region" description="Helical" evidence="5">
    <location>
        <begin position="136"/>
        <end position="169"/>
    </location>
</feature>
<dbReference type="EMBL" id="UINC01016984">
    <property type="protein sequence ID" value="SVA70287.1"/>
    <property type="molecule type" value="Genomic_DNA"/>
</dbReference>
<evidence type="ECO:0008006" key="7">
    <source>
        <dbReference type="Google" id="ProtNLM"/>
    </source>
</evidence>
<dbReference type="AlphaFoldDB" id="A0A381Y1G3"/>
<dbReference type="InterPro" id="IPR007269">
    <property type="entry name" value="ICMT_MeTrfase"/>
</dbReference>
<feature type="non-terminal residue" evidence="6">
    <location>
        <position position="1"/>
    </location>
</feature>
<feature type="transmembrane region" description="Helical" evidence="5">
    <location>
        <begin position="6"/>
        <end position="27"/>
    </location>
</feature>
<feature type="transmembrane region" description="Helical" evidence="5">
    <location>
        <begin position="48"/>
        <end position="68"/>
    </location>
</feature>
<gene>
    <name evidence="6" type="ORF">METZ01_LOCUS123141</name>
</gene>
<evidence type="ECO:0000256" key="2">
    <source>
        <dbReference type="ARBA" id="ARBA00022692"/>
    </source>
</evidence>
<evidence type="ECO:0000256" key="3">
    <source>
        <dbReference type="ARBA" id="ARBA00022989"/>
    </source>
</evidence>
<evidence type="ECO:0000256" key="4">
    <source>
        <dbReference type="ARBA" id="ARBA00023136"/>
    </source>
</evidence>
<evidence type="ECO:0000256" key="1">
    <source>
        <dbReference type="ARBA" id="ARBA00004141"/>
    </source>
</evidence>
<keyword evidence="3 5" id="KW-1133">Transmembrane helix</keyword>
<evidence type="ECO:0000313" key="6">
    <source>
        <dbReference type="EMBL" id="SVA70287.1"/>
    </source>
</evidence>
<evidence type="ECO:0000256" key="5">
    <source>
        <dbReference type="SAM" id="Phobius"/>
    </source>
</evidence>
<dbReference type="InterPro" id="IPR052527">
    <property type="entry name" value="Metal_cation-efflux_comp"/>
</dbReference>
<keyword evidence="4 5" id="KW-0472">Membrane</keyword>
<accession>A0A381Y1G3</accession>
<proteinExistence type="predicted"/>
<reference evidence="6" key="1">
    <citation type="submission" date="2018-05" db="EMBL/GenBank/DDBJ databases">
        <authorList>
            <person name="Lanie J.A."/>
            <person name="Ng W.-L."/>
            <person name="Kazmierczak K.M."/>
            <person name="Andrzejewski T.M."/>
            <person name="Davidsen T.M."/>
            <person name="Wayne K.J."/>
            <person name="Tettelin H."/>
            <person name="Glass J.I."/>
            <person name="Rusch D."/>
            <person name="Podicherti R."/>
            <person name="Tsui H.-C.T."/>
            <person name="Winkler M.E."/>
        </authorList>
    </citation>
    <scope>NUCLEOTIDE SEQUENCE</scope>
</reference>
<dbReference type="GO" id="GO:0004671">
    <property type="term" value="F:protein C-terminal S-isoprenylcysteine carboxyl O-methyltransferase activity"/>
    <property type="evidence" value="ECO:0007669"/>
    <property type="project" value="InterPro"/>
</dbReference>